<accession>A0A448WZF9</accession>
<evidence type="ECO:0000256" key="1">
    <source>
        <dbReference type="SAM" id="MobiDB-lite"/>
    </source>
</evidence>
<evidence type="ECO:0000313" key="2">
    <source>
        <dbReference type="EMBL" id="VEL24041.1"/>
    </source>
</evidence>
<name>A0A448WZF9_9PLAT</name>
<sequence>MRKCERHKMSAWHPSLPGHGTGAEAVQRQVNKAGVMRLDRFMSREKLAEMVSLPGFTGNWRGESWFVRKGPPLS</sequence>
<dbReference type="EMBL" id="CAAALY010065498">
    <property type="protein sequence ID" value="VEL24041.1"/>
    <property type="molecule type" value="Genomic_DNA"/>
</dbReference>
<evidence type="ECO:0000313" key="3">
    <source>
        <dbReference type="Proteomes" id="UP000784294"/>
    </source>
</evidence>
<feature type="compositionally biased region" description="Basic residues" evidence="1">
    <location>
        <begin position="1"/>
        <end position="10"/>
    </location>
</feature>
<dbReference type="AlphaFoldDB" id="A0A448WZF9"/>
<keyword evidence="3" id="KW-1185">Reference proteome</keyword>
<reference evidence="2" key="1">
    <citation type="submission" date="2018-11" db="EMBL/GenBank/DDBJ databases">
        <authorList>
            <consortium name="Pathogen Informatics"/>
        </authorList>
    </citation>
    <scope>NUCLEOTIDE SEQUENCE</scope>
</reference>
<organism evidence="2 3">
    <name type="scientific">Protopolystoma xenopodis</name>
    <dbReference type="NCBI Taxonomy" id="117903"/>
    <lineage>
        <taxon>Eukaryota</taxon>
        <taxon>Metazoa</taxon>
        <taxon>Spiralia</taxon>
        <taxon>Lophotrochozoa</taxon>
        <taxon>Platyhelminthes</taxon>
        <taxon>Monogenea</taxon>
        <taxon>Polyopisthocotylea</taxon>
        <taxon>Polystomatidea</taxon>
        <taxon>Polystomatidae</taxon>
        <taxon>Protopolystoma</taxon>
    </lineage>
</organism>
<dbReference type="Proteomes" id="UP000784294">
    <property type="component" value="Unassembled WGS sequence"/>
</dbReference>
<gene>
    <name evidence="2" type="ORF">PXEA_LOCUS17481</name>
</gene>
<protein>
    <submittedName>
        <fullName evidence="2">Uncharacterized protein</fullName>
    </submittedName>
</protein>
<feature type="region of interest" description="Disordered" evidence="1">
    <location>
        <begin position="1"/>
        <end position="23"/>
    </location>
</feature>
<comment type="caution">
    <text evidence="2">The sequence shown here is derived from an EMBL/GenBank/DDBJ whole genome shotgun (WGS) entry which is preliminary data.</text>
</comment>
<proteinExistence type="predicted"/>